<sequence length="37" mass="4384">MVKIFNHIFNSLSLLSLVCLNVCTLYHQPKFYANKKR</sequence>
<evidence type="ECO:0000256" key="1">
    <source>
        <dbReference type="SAM" id="Phobius"/>
    </source>
</evidence>
<keyword evidence="1" id="KW-0812">Transmembrane</keyword>
<keyword evidence="1" id="KW-1133">Transmembrane helix</keyword>
<name>A0A8S5LXJ9_9CAUD</name>
<proteinExistence type="predicted"/>
<keyword evidence="1" id="KW-0472">Membrane</keyword>
<accession>A0A8S5LXJ9</accession>
<evidence type="ECO:0000313" key="2">
    <source>
        <dbReference type="EMBL" id="DAD74624.1"/>
    </source>
</evidence>
<protein>
    <submittedName>
        <fullName evidence="2">Uncharacterized protein</fullName>
    </submittedName>
</protein>
<feature type="transmembrane region" description="Helical" evidence="1">
    <location>
        <begin position="6"/>
        <end position="27"/>
    </location>
</feature>
<reference evidence="2" key="1">
    <citation type="journal article" date="2021" name="Proc. Natl. Acad. Sci. U.S.A.">
        <title>A Catalog of Tens of Thousands of Viruses from Human Metagenomes Reveals Hidden Associations with Chronic Diseases.</title>
        <authorList>
            <person name="Tisza M.J."/>
            <person name="Buck C.B."/>
        </authorList>
    </citation>
    <scope>NUCLEOTIDE SEQUENCE</scope>
    <source>
        <strain evidence="2">CtZgq1</strain>
    </source>
</reference>
<organism evidence="2">
    <name type="scientific">Myoviridae sp. ctZgq1</name>
    <dbReference type="NCBI Taxonomy" id="2826666"/>
    <lineage>
        <taxon>Viruses</taxon>
        <taxon>Duplodnaviria</taxon>
        <taxon>Heunggongvirae</taxon>
        <taxon>Uroviricota</taxon>
        <taxon>Caudoviricetes</taxon>
    </lineage>
</organism>
<dbReference type="EMBL" id="BK014762">
    <property type="protein sequence ID" value="DAD74624.1"/>
    <property type="molecule type" value="Genomic_DNA"/>
</dbReference>